<dbReference type="InterPro" id="IPR003838">
    <property type="entry name" value="ABC3_permease_C"/>
</dbReference>
<name>A6GFE7_9BACT</name>
<comment type="similarity">
    <text evidence="2">Belongs to the ABC-4 integral membrane protein family. LolC/E subfamily.</text>
</comment>
<dbReference type="RefSeq" id="WP_006975437.1">
    <property type="nucleotide sequence ID" value="NZ_ABCS01000092.1"/>
</dbReference>
<keyword evidence="3" id="KW-1003">Cell membrane</keyword>
<comment type="caution">
    <text evidence="10">The sequence shown here is derived from an EMBL/GenBank/DDBJ whole genome shotgun (WGS) entry which is preliminary data.</text>
</comment>
<feature type="transmembrane region" description="Helical" evidence="7">
    <location>
        <begin position="394"/>
        <end position="424"/>
    </location>
</feature>
<dbReference type="InterPro" id="IPR025857">
    <property type="entry name" value="MacB_PCD"/>
</dbReference>
<dbReference type="PANTHER" id="PTHR30489">
    <property type="entry name" value="LIPOPROTEIN-RELEASING SYSTEM TRANSMEMBRANE PROTEIN LOLE"/>
    <property type="match status" value="1"/>
</dbReference>
<comment type="subcellular location">
    <subcellularLocation>
        <location evidence="1">Cell membrane</location>
        <topology evidence="1">Multi-pass membrane protein</topology>
    </subcellularLocation>
</comment>
<evidence type="ECO:0000256" key="3">
    <source>
        <dbReference type="ARBA" id="ARBA00022475"/>
    </source>
</evidence>
<evidence type="ECO:0000313" key="10">
    <source>
        <dbReference type="EMBL" id="EDM75432.1"/>
    </source>
</evidence>
<dbReference type="PANTHER" id="PTHR30489:SF0">
    <property type="entry name" value="LIPOPROTEIN-RELEASING SYSTEM TRANSMEMBRANE PROTEIN LOLE"/>
    <property type="match status" value="1"/>
</dbReference>
<keyword evidence="10" id="KW-0449">Lipoprotein</keyword>
<evidence type="ECO:0000256" key="5">
    <source>
        <dbReference type="ARBA" id="ARBA00022989"/>
    </source>
</evidence>
<keyword evidence="11" id="KW-1185">Reference proteome</keyword>
<dbReference type="AlphaFoldDB" id="A6GFE7"/>
<dbReference type="Pfam" id="PF12704">
    <property type="entry name" value="MacB_PCD"/>
    <property type="match status" value="1"/>
</dbReference>
<reference evidence="10 11" key="1">
    <citation type="submission" date="2007-06" db="EMBL/GenBank/DDBJ databases">
        <authorList>
            <person name="Shimkets L."/>
            <person name="Ferriera S."/>
            <person name="Johnson J."/>
            <person name="Kravitz S."/>
            <person name="Beeson K."/>
            <person name="Sutton G."/>
            <person name="Rogers Y.-H."/>
            <person name="Friedman R."/>
            <person name="Frazier M."/>
            <person name="Venter J.C."/>
        </authorList>
    </citation>
    <scope>NUCLEOTIDE SEQUENCE [LARGE SCALE GENOMIC DNA]</scope>
    <source>
        <strain evidence="10 11">SIR-1</strain>
    </source>
</reference>
<keyword evidence="6 7" id="KW-0472">Membrane</keyword>
<dbReference type="Pfam" id="PF02687">
    <property type="entry name" value="FtsX"/>
    <property type="match status" value="1"/>
</dbReference>
<evidence type="ECO:0000256" key="2">
    <source>
        <dbReference type="ARBA" id="ARBA00005236"/>
    </source>
</evidence>
<dbReference type="eggNOG" id="COG4591">
    <property type="taxonomic scope" value="Bacteria"/>
</dbReference>
<feature type="transmembrane region" description="Helical" evidence="7">
    <location>
        <begin position="45"/>
        <end position="68"/>
    </location>
</feature>
<dbReference type="GO" id="GO:0098797">
    <property type="term" value="C:plasma membrane protein complex"/>
    <property type="evidence" value="ECO:0007669"/>
    <property type="project" value="TreeGrafter"/>
</dbReference>
<dbReference type="EMBL" id="ABCS01000092">
    <property type="protein sequence ID" value="EDM75432.1"/>
    <property type="molecule type" value="Genomic_DNA"/>
</dbReference>
<evidence type="ECO:0000313" key="11">
    <source>
        <dbReference type="Proteomes" id="UP000005801"/>
    </source>
</evidence>
<keyword evidence="5 7" id="KW-1133">Transmembrane helix</keyword>
<feature type="domain" description="ABC3 transporter permease C-terminal" evidence="8">
    <location>
        <begin position="353"/>
        <end position="465"/>
    </location>
</feature>
<accession>A6GFE7</accession>
<evidence type="ECO:0000259" key="9">
    <source>
        <dbReference type="Pfam" id="PF12704"/>
    </source>
</evidence>
<evidence type="ECO:0000256" key="7">
    <source>
        <dbReference type="SAM" id="Phobius"/>
    </source>
</evidence>
<evidence type="ECO:0000256" key="4">
    <source>
        <dbReference type="ARBA" id="ARBA00022692"/>
    </source>
</evidence>
<feature type="domain" description="MacB-like periplasmic core" evidence="9">
    <location>
        <begin position="46"/>
        <end position="281"/>
    </location>
</feature>
<proteinExistence type="inferred from homology"/>
<feature type="transmembrane region" description="Helical" evidence="7">
    <location>
        <begin position="349"/>
        <end position="374"/>
    </location>
</feature>
<evidence type="ECO:0000256" key="6">
    <source>
        <dbReference type="ARBA" id="ARBA00023136"/>
    </source>
</evidence>
<dbReference type="STRING" id="391625.PPSIR1_04328"/>
<organism evidence="10 11">
    <name type="scientific">Plesiocystis pacifica SIR-1</name>
    <dbReference type="NCBI Taxonomy" id="391625"/>
    <lineage>
        <taxon>Bacteria</taxon>
        <taxon>Pseudomonadati</taxon>
        <taxon>Myxococcota</taxon>
        <taxon>Polyangia</taxon>
        <taxon>Nannocystales</taxon>
        <taxon>Nannocystaceae</taxon>
        <taxon>Plesiocystis</taxon>
    </lineage>
</organism>
<keyword evidence="4 7" id="KW-0812">Transmembrane</keyword>
<evidence type="ECO:0000256" key="1">
    <source>
        <dbReference type="ARBA" id="ARBA00004651"/>
    </source>
</evidence>
<dbReference type="Proteomes" id="UP000005801">
    <property type="component" value="Unassembled WGS sequence"/>
</dbReference>
<protein>
    <submittedName>
        <fullName evidence="10">Lipoprotein releasing system, transmembrane protein, LolC/E family</fullName>
    </submittedName>
</protein>
<feature type="transmembrane region" description="Helical" evidence="7">
    <location>
        <begin position="444"/>
        <end position="473"/>
    </location>
</feature>
<dbReference type="GO" id="GO:0044874">
    <property type="term" value="P:lipoprotein localization to outer membrane"/>
    <property type="evidence" value="ECO:0007669"/>
    <property type="project" value="TreeGrafter"/>
</dbReference>
<evidence type="ECO:0000259" key="8">
    <source>
        <dbReference type="Pfam" id="PF02687"/>
    </source>
</evidence>
<feature type="transmembrane region" description="Helical" evidence="7">
    <location>
        <begin position="22"/>
        <end position="38"/>
    </location>
</feature>
<sequence>MAVLALGAVAIAAGLRQPWVIVPLWVAALGLGVSILGARLRAALVVSIAGLAIGVGSLFVVLGVASGMEQAMVSSLARLNGHAMITKYGLSFDEYDELADRLVADPRVRGASPFVFGVGAIVATPCRAPDQPHGSDAPVEVEEGEDSLEDSLEPVIATLKGLDPARLERFAEVSDLLVEGGLEALRPADPGVRPGVALGHRLAARLGVERGSCVRIVVPAAIRPGVGGAPGNGPGSGQATDVAPAHGEFEVLGLLETGYSEFDNSFALMHLRAAQALIYGQFRVTGIEIDVGEAPSLGEGPRIGRDFVETLEAERNADLPPGKRRPPLYRASSWLEQSAVVQSIRQARIMLTIILGLIVLVASSSLVGALLLLLRRKRPEIATLAALGARRRQLLWAFELVGLAVGGLGSALGVLLGAFTLALLERVHLDLDPAIYLVDRIPVAFVFADLLVPTALAMLVCALATGPIAFMAGGVRPIEALRR</sequence>
<dbReference type="InterPro" id="IPR051447">
    <property type="entry name" value="Lipoprotein-release_system"/>
</dbReference>
<gene>
    <name evidence="10" type="ORF">PPSIR1_04328</name>
</gene>